<feature type="domain" description="Plant heme peroxidase family profile" evidence="3">
    <location>
        <begin position="3"/>
        <end position="132"/>
    </location>
</feature>
<organism evidence="4">
    <name type="scientific">Pseudo-nitzschia australis</name>
    <dbReference type="NCBI Taxonomy" id="44445"/>
    <lineage>
        <taxon>Eukaryota</taxon>
        <taxon>Sar</taxon>
        <taxon>Stramenopiles</taxon>
        <taxon>Ochrophyta</taxon>
        <taxon>Bacillariophyta</taxon>
        <taxon>Bacillariophyceae</taxon>
        <taxon>Bacillariophycidae</taxon>
        <taxon>Bacillariales</taxon>
        <taxon>Bacillariaceae</taxon>
        <taxon>Pseudo-nitzschia</taxon>
    </lineage>
</organism>
<dbReference type="Gene3D" id="1.10.520.10">
    <property type="match status" value="1"/>
</dbReference>
<evidence type="ECO:0000256" key="2">
    <source>
        <dbReference type="RuleBase" id="RU004241"/>
    </source>
</evidence>
<sequence length="414" mass="45686">MANPDNAGLDKPVNVLEPIANSFLDRGLTRTDIWMLAGLVAIETAVPSEHRDILFDLHWIGRRTCEEMIDCGVDFGGNPTVCTAMRGPHVGQAHATAGTKSIQTFFENEFNFNPQQVTALMGAHSVGKMSRENSGFSGRWDLSEATFDGGYWIELVGEPPDFSLEDVINDDLPGIPNRRQWRGVINEDSRVTMLHTDIALVRNLEDMRDGQANCDFKGPNECSHDTPFRPHAQRYTQDNRAWVLDFRDVFNILIDHGHEKAGDCSPERICTFGFESQNTLATESKTAPTPPSSPVIEQGISGATISLDKPCYNSGETIVVNYNNISGENVWIGILLLNTVSDFKDLPVGPDSQSELLKDWTRSCGHRVCHTWQSQGGFQFPTNELEEDEYIVVVSGDGGSLEGQASTTFALGEC</sequence>
<dbReference type="GO" id="GO:0004601">
    <property type="term" value="F:peroxidase activity"/>
    <property type="evidence" value="ECO:0007669"/>
    <property type="project" value="InterPro"/>
</dbReference>
<proteinExistence type="inferred from homology"/>
<dbReference type="InterPro" id="IPR044831">
    <property type="entry name" value="Ccp1-like"/>
</dbReference>
<dbReference type="SUPFAM" id="SSF48113">
    <property type="entry name" value="Heme-dependent peroxidases"/>
    <property type="match status" value="1"/>
</dbReference>
<dbReference type="GO" id="GO:0042744">
    <property type="term" value="P:hydrogen peroxide catabolic process"/>
    <property type="evidence" value="ECO:0007669"/>
    <property type="project" value="TreeGrafter"/>
</dbReference>
<accession>A0A7S4EEU1</accession>
<evidence type="ECO:0000259" key="3">
    <source>
        <dbReference type="Pfam" id="PF00141"/>
    </source>
</evidence>
<name>A0A7S4EEU1_9STRA</name>
<dbReference type="InterPro" id="IPR002016">
    <property type="entry name" value="Haem_peroxidase"/>
</dbReference>
<evidence type="ECO:0000256" key="1">
    <source>
        <dbReference type="ARBA" id="ARBA00023002"/>
    </source>
</evidence>
<dbReference type="GO" id="GO:0020037">
    <property type="term" value="F:heme binding"/>
    <property type="evidence" value="ECO:0007669"/>
    <property type="project" value="InterPro"/>
</dbReference>
<keyword evidence="1" id="KW-0560">Oxidoreductase</keyword>
<dbReference type="GO" id="GO:0034599">
    <property type="term" value="P:cellular response to oxidative stress"/>
    <property type="evidence" value="ECO:0007669"/>
    <property type="project" value="InterPro"/>
</dbReference>
<evidence type="ECO:0000313" key="4">
    <source>
        <dbReference type="EMBL" id="CAE0709070.1"/>
    </source>
</evidence>
<reference evidence="4" key="1">
    <citation type="submission" date="2021-01" db="EMBL/GenBank/DDBJ databases">
        <authorList>
            <person name="Corre E."/>
            <person name="Pelletier E."/>
            <person name="Niang G."/>
            <person name="Scheremetjew M."/>
            <person name="Finn R."/>
            <person name="Kale V."/>
            <person name="Holt S."/>
            <person name="Cochrane G."/>
            <person name="Meng A."/>
            <person name="Brown T."/>
            <person name="Cohen L."/>
        </authorList>
    </citation>
    <scope>NUCLEOTIDE SEQUENCE</scope>
    <source>
        <strain evidence="4">10249 10 AB</strain>
    </source>
</reference>
<dbReference type="EMBL" id="HBIX01002394">
    <property type="protein sequence ID" value="CAE0709070.1"/>
    <property type="molecule type" value="Transcribed_RNA"/>
</dbReference>
<dbReference type="GO" id="GO:0000302">
    <property type="term" value="P:response to reactive oxygen species"/>
    <property type="evidence" value="ECO:0007669"/>
    <property type="project" value="TreeGrafter"/>
</dbReference>
<comment type="similarity">
    <text evidence="2">Belongs to the peroxidase family.</text>
</comment>
<protein>
    <recommendedName>
        <fullName evidence="3">Plant heme peroxidase family profile domain-containing protein</fullName>
    </recommendedName>
</protein>
<dbReference type="Gene3D" id="1.10.420.10">
    <property type="entry name" value="Peroxidase, domain 2"/>
    <property type="match status" value="1"/>
</dbReference>
<dbReference type="InterPro" id="IPR010255">
    <property type="entry name" value="Haem_peroxidase_sf"/>
</dbReference>
<gene>
    <name evidence="4" type="ORF">PAUS00366_LOCUS1790</name>
</gene>
<dbReference type="PANTHER" id="PTHR31356:SF66">
    <property type="entry name" value="CATALASE-PEROXIDASE"/>
    <property type="match status" value="1"/>
</dbReference>
<dbReference type="PANTHER" id="PTHR31356">
    <property type="entry name" value="THYLAKOID LUMENAL 29 KDA PROTEIN, CHLOROPLASTIC-RELATED"/>
    <property type="match status" value="1"/>
</dbReference>
<dbReference type="Pfam" id="PF00141">
    <property type="entry name" value="peroxidase"/>
    <property type="match status" value="1"/>
</dbReference>
<dbReference type="AlphaFoldDB" id="A0A7S4EEU1"/>